<evidence type="ECO:0000256" key="1">
    <source>
        <dbReference type="ARBA" id="ARBA00008520"/>
    </source>
</evidence>
<evidence type="ECO:0000256" key="5">
    <source>
        <dbReference type="SAM" id="SignalP"/>
    </source>
</evidence>
<evidence type="ECO:0000313" key="6">
    <source>
        <dbReference type="EMBL" id="MBB6695730.1"/>
    </source>
</evidence>
<feature type="compositionally biased region" description="Low complexity" evidence="4">
    <location>
        <begin position="26"/>
        <end position="54"/>
    </location>
</feature>
<sequence>MFNRKSMALAGTTVLTLSLLAGCGSNNNNGGSASPSSGSSSGASPSASSQASESAKPKDKVEISFWTTYTDQDAGPITKLVDQFNKTNDHITVKMLGNQDPTKQLTAISGGAAPDILLTYWNNIGPWADAGAVLDLSDYISKSGFDVGTVIPAAMERMKINDKYYAMPFTMSMASSLMYNKKDFADAGLTKPPETLEELFDYAKQLTKKDANGNITQIGFIPDFPWIDNVFWPVIFGGSWIDANGKVTPNAEPNVKSIAYQRSFYEEFGQSQIDKFKSGMGKRGTPQDPLLTGQLAMFIGWEYHFMPERGEDGPIGVAPFPYPADHPELKGSGMVSPRAVFIPQKAKHQDEAWEFMQYLMQADTQVQYSLDAHVIPTITSALDDERLKVEENKTMWEFYERAKSANLNGFPNSAYINEYLQALTEETEKAIKGTLSPQEAMDNVAKKIQPLADGK</sequence>
<organism evidence="6 7">
    <name type="scientific">Cohnella xylanilytica</name>
    <dbReference type="NCBI Taxonomy" id="557555"/>
    <lineage>
        <taxon>Bacteria</taxon>
        <taxon>Bacillati</taxon>
        <taxon>Bacillota</taxon>
        <taxon>Bacilli</taxon>
        <taxon>Bacillales</taxon>
        <taxon>Paenibacillaceae</taxon>
        <taxon>Cohnella</taxon>
    </lineage>
</organism>
<dbReference type="EMBL" id="JACJVR010000138">
    <property type="protein sequence ID" value="MBB6695730.1"/>
    <property type="molecule type" value="Genomic_DNA"/>
</dbReference>
<feature type="chain" id="PRO_5038591270" evidence="5">
    <location>
        <begin position="22"/>
        <end position="455"/>
    </location>
</feature>
<dbReference type="Pfam" id="PF01547">
    <property type="entry name" value="SBP_bac_1"/>
    <property type="match status" value="1"/>
</dbReference>
<dbReference type="GO" id="GO:1901982">
    <property type="term" value="F:maltose binding"/>
    <property type="evidence" value="ECO:0007669"/>
    <property type="project" value="TreeGrafter"/>
</dbReference>
<evidence type="ECO:0000256" key="2">
    <source>
        <dbReference type="ARBA" id="ARBA00022448"/>
    </source>
</evidence>
<evidence type="ECO:0000256" key="4">
    <source>
        <dbReference type="SAM" id="MobiDB-lite"/>
    </source>
</evidence>
<dbReference type="Gene3D" id="3.40.190.10">
    <property type="entry name" value="Periplasmic binding protein-like II"/>
    <property type="match status" value="1"/>
</dbReference>
<dbReference type="InterPro" id="IPR006059">
    <property type="entry name" value="SBP"/>
</dbReference>
<gene>
    <name evidence="6" type="ORF">H7B90_30490</name>
</gene>
<keyword evidence="2" id="KW-0813">Transport</keyword>
<keyword evidence="3 5" id="KW-0732">Signal</keyword>
<reference evidence="6 7" key="1">
    <citation type="submission" date="2020-08" db="EMBL/GenBank/DDBJ databases">
        <title>Cohnella phylogeny.</title>
        <authorList>
            <person name="Dunlap C."/>
        </authorList>
    </citation>
    <scope>NUCLEOTIDE SEQUENCE [LARGE SCALE GENOMIC DNA]</scope>
    <source>
        <strain evidence="6 7">DSM 25239</strain>
    </source>
</reference>
<proteinExistence type="inferred from homology"/>
<comment type="caution">
    <text evidence="6">The sequence shown here is derived from an EMBL/GenBank/DDBJ whole genome shotgun (WGS) entry which is preliminary data.</text>
</comment>
<protein>
    <submittedName>
        <fullName evidence="6">ABC transporter substrate-binding protein</fullName>
    </submittedName>
</protein>
<dbReference type="GO" id="GO:0042956">
    <property type="term" value="P:maltodextrin transmembrane transport"/>
    <property type="evidence" value="ECO:0007669"/>
    <property type="project" value="TreeGrafter"/>
</dbReference>
<dbReference type="Proteomes" id="UP000553776">
    <property type="component" value="Unassembled WGS sequence"/>
</dbReference>
<dbReference type="PANTHER" id="PTHR30061">
    <property type="entry name" value="MALTOSE-BINDING PERIPLASMIC PROTEIN"/>
    <property type="match status" value="1"/>
</dbReference>
<dbReference type="PROSITE" id="PS51257">
    <property type="entry name" value="PROKAR_LIPOPROTEIN"/>
    <property type="match status" value="1"/>
</dbReference>
<dbReference type="SUPFAM" id="SSF53850">
    <property type="entry name" value="Periplasmic binding protein-like II"/>
    <property type="match status" value="1"/>
</dbReference>
<feature type="signal peptide" evidence="5">
    <location>
        <begin position="1"/>
        <end position="21"/>
    </location>
</feature>
<dbReference type="PANTHER" id="PTHR30061:SF50">
    <property type="entry name" value="MALTOSE_MALTODEXTRIN-BINDING PERIPLASMIC PROTEIN"/>
    <property type="match status" value="1"/>
</dbReference>
<dbReference type="GO" id="GO:0055052">
    <property type="term" value="C:ATP-binding cassette (ABC) transporter complex, substrate-binding subunit-containing"/>
    <property type="evidence" value="ECO:0007669"/>
    <property type="project" value="TreeGrafter"/>
</dbReference>
<dbReference type="GO" id="GO:0015768">
    <property type="term" value="P:maltose transport"/>
    <property type="evidence" value="ECO:0007669"/>
    <property type="project" value="TreeGrafter"/>
</dbReference>
<evidence type="ECO:0000313" key="7">
    <source>
        <dbReference type="Proteomes" id="UP000553776"/>
    </source>
</evidence>
<dbReference type="AlphaFoldDB" id="A0A841UCV0"/>
<keyword evidence="7" id="KW-1185">Reference proteome</keyword>
<evidence type="ECO:0000256" key="3">
    <source>
        <dbReference type="ARBA" id="ARBA00022729"/>
    </source>
</evidence>
<name>A0A841UCV0_9BACL</name>
<accession>A0A841UCV0</accession>
<comment type="similarity">
    <text evidence="1">Belongs to the bacterial solute-binding protein 1 family.</text>
</comment>
<dbReference type="CDD" id="cd14748">
    <property type="entry name" value="PBP2_UgpB"/>
    <property type="match status" value="1"/>
</dbReference>
<feature type="region of interest" description="Disordered" evidence="4">
    <location>
        <begin position="26"/>
        <end position="56"/>
    </location>
</feature>